<feature type="region of interest" description="Disordered" evidence="1">
    <location>
        <begin position="74"/>
        <end position="99"/>
    </location>
</feature>
<dbReference type="EMBL" id="BMYQ01000005">
    <property type="protein sequence ID" value="GGW30931.1"/>
    <property type="molecule type" value="Genomic_DNA"/>
</dbReference>
<accession>A0A918MKJ3</accession>
<dbReference type="AlphaFoldDB" id="A0A918MKJ3"/>
<sequence>MIVCHCMNISDHDIRAAVDWMRAADPETVITPGKVYHAMGKRADCGGCMPLFLATMRGCDTFEIPMQLRGLKRRAPATGQDIHEGRSQSHRVSERSLAV</sequence>
<evidence type="ECO:0000259" key="2">
    <source>
        <dbReference type="Pfam" id="PF04324"/>
    </source>
</evidence>
<evidence type="ECO:0000256" key="1">
    <source>
        <dbReference type="SAM" id="MobiDB-lite"/>
    </source>
</evidence>
<organism evidence="3 4">
    <name type="scientific">Gemmobacter lanyuensis</name>
    <dbReference type="NCBI Taxonomy" id="1054497"/>
    <lineage>
        <taxon>Bacteria</taxon>
        <taxon>Pseudomonadati</taxon>
        <taxon>Pseudomonadota</taxon>
        <taxon>Alphaproteobacteria</taxon>
        <taxon>Rhodobacterales</taxon>
        <taxon>Paracoccaceae</taxon>
        <taxon>Gemmobacter</taxon>
    </lineage>
</organism>
<dbReference type="Proteomes" id="UP000628984">
    <property type="component" value="Unassembled WGS sequence"/>
</dbReference>
<dbReference type="RefSeq" id="WP_189633651.1">
    <property type="nucleotide sequence ID" value="NZ_BMYQ01000005.1"/>
</dbReference>
<comment type="caution">
    <text evidence="3">The sequence shown here is derived from an EMBL/GenBank/DDBJ whole genome shotgun (WGS) entry which is preliminary data.</text>
</comment>
<proteinExistence type="predicted"/>
<protein>
    <submittedName>
        <fullName evidence="3">(2Fe-2S)-binding protein</fullName>
    </submittedName>
</protein>
<name>A0A918MKJ3_9RHOB</name>
<keyword evidence="4" id="KW-1185">Reference proteome</keyword>
<evidence type="ECO:0000313" key="3">
    <source>
        <dbReference type="EMBL" id="GGW30931.1"/>
    </source>
</evidence>
<dbReference type="Pfam" id="PF04324">
    <property type="entry name" value="Fer2_BFD"/>
    <property type="match status" value="1"/>
</dbReference>
<dbReference type="Gene3D" id="1.10.10.1100">
    <property type="entry name" value="BFD-like [2Fe-2S]-binding domain"/>
    <property type="match status" value="1"/>
</dbReference>
<reference evidence="3" key="2">
    <citation type="submission" date="2020-09" db="EMBL/GenBank/DDBJ databases">
        <authorList>
            <person name="Sun Q."/>
            <person name="Kim S."/>
        </authorList>
    </citation>
    <scope>NUCLEOTIDE SEQUENCE</scope>
    <source>
        <strain evidence="3">KCTC 23714</strain>
    </source>
</reference>
<evidence type="ECO:0000313" key="4">
    <source>
        <dbReference type="Proteomes" id="UP000628984"/>
    </source>
</evidence>
<dbReference type="InterPro" id="IPR041854">
    <property type="entry name" value="BFD-like_2Fe2S-bd_dom_sf"/>
</dbReference>
<dbReference type="InterPro" id="IPR007419">
    <property type="entry name" value="BFD-like_2Fe2S-bd_dom"/>
</dbReference>
<gene>
    <name evidence="3" type="ORF">GCM10011452_19260</name>
</gene>
<reference evidence="3" key="1">
    <citation type="journal article" date="2014" name="Int. J. Syst. Evol. Microbiol.">
        <title>Complete genome sequence of Corynebacterium casei LMG S-19264T (=DSM 44701T), isolated from a smear-ripened cheese.</title>
        <authorList>
            <consortium name="US DOE Joint Genome Institute (JGI-PGF)"/>
            <person name="Walter F."/>
            <person name="Albersmeier A."/>
            <person name="Kalinowski J."/>
            <person name="Ruckert C."/>
        </authorList>
    </citation>
    <scope>NUCLEOTIDE SEQUENCE</scope>
    <source>
        <strain evidence="3">KCTC 23714</strain>
    </source>
</reference>
<feature type="domain" description="BFD-like [2Fe-2S]-binding" evidence="2">
    <location>
        <begin position="2"/>
        <end position="50"/>
    </location>
</feature>
<feature type="compositionally biased region" description="Basic and acidic residues" evidence="1">
    <location>
        <begin position="81"/>
        <end position="99"/>
    </location>
</feature>